<name>A0A9X9M0K8_GULGU</name>
<dbReference type="EMBL" id="CYRY02034493">
    <property type="protein sequence ID" value="VCX10742.1"/>
    <property type="molecule type" value="Genomic_DNA"/>
</dbReference>
<evidence type="ECO:0000313" key="1">
    <source>
        <dbReference type="EMBL" id="VCX10742.1"/>
    </source>
</evidence>
<gene>
    <name evidence="1" type="ORF">BN2614_LOCUS3</name>
</gene>
<protein>
    <submittedName>
        <fullName evidence="1">Uncharacterized protein</fullName>
    </submittedName>
</protein>
<accession>A0A9X9M0K8</accession>
<keyword evidence="2" id="KW-1185">Reference proteome</keyword>
<organism evidence="1 2">
    <name type="scientific">Gulo gulo</name>
    <name type="common">Wolverine</name>
    <name type="synonym">Gluton</name>
    <dbReference type="NCBI Taxonomy" id="48420"/>
    <lineage>
        <taxon>Eukaryota</taxon>
        <taxon>Metazoa</taxon>
        <taxon>Chordata</taxon>
        <taxon>Craniata</taxon>
        <taxon>Vertebrata</taxon>
        <taxon>Euteleostomi</taxon>
        <taxon>Mammalia</taxon>
        <taxon>Eutheria</taxon>
        <taxon>Laurasiatheria</taxon>
        <taxon>Carnivora</taxon>
        <taxon>Caniformia</taxon>
        <taxon>Musteloidea</taxon>
        <taxon>Mustelidae</taxon>
        <taxon>Guloninae</taxon>
        <taxon>Gulo</taxon>
    </lineage>
</organism>
<proteinExistence type="predicted"/>
<dbReference type="Proteomes" id="UP000269945">
    <property type="component" value="Unassembled WGS sequence"/>
</dbReference>
<sequence>MRGRAQKRVQRAVGGEIISGYPLPWEDRVQRSASWLVTMVAWDSKLYPNQERQETVIETVDLCHTQRTLQEDDSKYKRRAKPKGRGCWTVLGALFKE</sequence>
<evidence type="ECO:0000313" key="2">
    <source>
        <dbReference type="Proteomes" id="UP000269945"/>
    </source>
</evidence>
<comment type="caution">
    <text evidence="1">The sequence shown here is derived from an EMBL/GenBank/DDBJ whole genome shotgun (WGS) entry which is preliminary data.</text>
</comment>
<reference evidence="1 2" key="1">
    <citation type="submission" date="2018-10" db="EMBL/GenBank/DDBJ databases">
        <authorList>
            <person name="Ekblom R."/>
            <person name="Jareborg N."/>
        </authorList>
    </citation>
    <scope>NUCLEOTIDE SEQUENCE [LARGE SCALE GENOMIC DNA]</scope>
    <source>
        <tissue evidence="1">Muscle</tissue>
    </source>
</reference>
<dbReference type="AlphaFoldDB" id="A0A9X9M0K8"/>